<gene>
    <name evidence="2" type="ORF">JYU34_019678</name>
</gene>
<organism evidence="2 3">
    <name type="scientific">Plutella xylostella</name>
    <name type="common">Diamondback moth</name>
    <name type="synonym">Plutella maculipennis</name>
    <dbReference type="NCBI Taxonomy" id="51655"/>
    <lineage>
        <taxon>Eukaryota</taxon>
        <taxon>Metazoa</taxon>
        <taxon>Ecdysozoa</taxon>
        <taxon>Arthropoda</taxon>
        <taxon>Hexapoda</taxon>
        <taxon>Insecta</taxon>
        <taxon>Pterygota</taxon>
        <taxon>Neoptera</taxon>
        <taxon>Endopterygota</taxon>
        <taxon>Lepidoptera</taxon>
        <taxon>Glossata</taxon>
        <taxon>Ditrysia</taxon>
        <taxon>Yponomeutoidea</taxon>
        <taxon>Plutellidae</taxon>
        <taxon>Plutella</taxon>
    </lineage>
</organism>
<evidence type="ECO:0000313" key="2">
    <source>
        <dbReference type="EMBL" id="KAG7296822.1"/>
    </source>
</evidence>
<proteinExistence type="predicted"/>
<dbReference type="Pfam" id="PF10545">
    <property type="entry name" value="MADF_DNA_bdg"/>
    <property type="match status" value="1"/>
</dbReference>
<protein>
    <recommendedName>
        <fullName evidence="1">MADF domain-containing protein</fullName>
    </recommendedName>
</protein>
<reference evidence="2 3" key="1">
    <citation type="submission" date="2021-06" db="EMBL/GenBank/DDBJ databases">
        <title>A haploid diamondback moth (Plutella xylostella L.) genome assembly resolves 31 chromosomes and identifies a diamide resistance mutation.</title>
        <authorList>
            <person name="Ward C.M."/>
            <person name="Perry K.D."/>
            <person name="Baker G."/>
            <person name="Powis K."/>
            <person name="Heckel D.G."/>
            <person name="Baxter S.W."/>
        </authorList>
    </citation>
    <scope>NUCLEOTIDE SEQUENCE [LARGE SCALE GENOMIC DNA]</scope>
    <source>
        <strain evidence="2 3">LV</strain>
        <tissue evidence="2">Single pupa</tissue>
    </source>
</reference>
<dbReference type="Proteomes" id="UP000823941">
    <property type="component" value="Chromosome 27"/>
</dbReference>
<dbReference type="InterPro" id="IPR006578">
    <property type="entry name" value="MADF-dom"/>
</dbReference>
<name>A0ABQ7PV47_PLUXY</name>
<accession>A0ABQ7PV47</accession>
<dbReference type="PROSITE" id="PS51029">
    <property type="entry name" value="MADF"/>
    <property type="match status" value="1"/>
</dbReference>
<sequence>MDNRPEFLTAFIQLYERHPCLWRARDPGYCNRRLKEAAYEELVALHRTAVPDATRDTVRRKINNLRCAFRKELNRVRRDPAHRPALWYYELLGFCADQEPRGRSGDRRGPRASEVSHTHYITPTTIEYSCAGLPSHRASGMWLSSDLSADESDDV</sequence>
<evidence type="ECO:0000313" key="3">
    <source>
        <dbReference type="Proteomes" id="UP000823941"/>
    </source>
</evidence>
<dbReference type="PANTHER" id="PTHR21505">
    <property type="entry name" value="MADF DOMAIN-CONTAINING PROTEIN-RELATED"/>
    <property type="match status" value="1"/>
</dbReference>
<feature type="domain" description="MADF" evidence="1">
    <location>
        <begin position="10"/>
        <end position="100"/>
    </location>
</feature>
<evidence type="ECO:0000259" key="1">
    <source>
        <dbReference type="PROSITE" id="PS51029"/>
    </source>
</evidence>
<dbReference type="SMART" id="SM00595">
    <property type="entry name" value="MADF"/>
    <property type="match status" value="1"/>
</dbReference>
<comment type="caution">
    <text evidence="2">The sequence shown here is derived from an EMBL/GenBank/DDBJ whole genome shotgun (WGS) entry which is preliminary data.</text>
</comment>
<dbReference type="PANTHER" id="PTHR21505:SF8">
    <property type="entry name" value="DPT-YFP REPRESSOR BY OVEREXPRESSION, ISOFORM D-RELATED"/>
    <property type="match status" value="1"/>
</dbReference>
<keyword evidence="3" id="KW-1185">Reference proteome</keyword>
<dbReference type="EMBL" id="JAHIBW010000027">
    <property type="protein sequence ID" value="KAG7296822.1"/>
    <property type="molecule type" value="Genomic_DNA"/>
</dbReference>